<gene>
    <name evidence="9" type="ORF">ROG8370_01591</name>
</gene>
<dbReference type="Gene3D" id="3.30.70.1450">
    <property type="entry name" value="Regulator of K+ conductance, C-terminal domain"/>
    <property type="match status" value="2"/>
</dbReference>
<dbReference type="InterPro" id="IPR004680">
    <property type="entry name" value="Cit_transptr-like_dom"/>
</dbReference>
<dbReference type="EMBL" id="FWFJ01000011">
    <property type="protein sequence ID" value="SLN38354.1"/>
    <property type="molecule type" value="Genomic_DNA"/>
</dbReference>
<dbReference type="Pfam" id="PF03600">
    <property type="entry name" value="CitMHS"/>
    <property type="match status" value="1"/>
</dbReference>
<keyword evidence="10" id="KW-1185">Reference proteome</keyword>
<evidence type="ECO:0000313" key="10">
    <source>
        <dbReference type="Proteomes" id="UP000194012"/>
    </source>
</evidence>
<reference evidence="10" key="1">
    <citation type="submission" date="2017-03" db="EMBL/GenBank/DDBJ databases">
        <authorList>
            <person name="Rodrigo-Torres L."/>
            <person name="Arahal R.D."/>
            <person name="Lucena T."/>
        </authorList>
    </citation>
    <scope>NUCLEOTIDE SEQUENCE [LARGE SCALE GENOMIC DNA]</scope>
    <source>
        <strain evidence="10">CECT 8370</strain>
    </source>
</reference>
<feature type="transmembrane region" description="Helical" evidence="7">
    <location>
        <begin position="503"/>
        <end position="524"/>
    </location>
</feature>
<evidence type="ECO:0000313" key="9">
    <source>
        <dbReference type="EMBL" id="SLN38354.1"/>
    </source>
</evidence>
<dbReference type="RefSeq" id="WP_085826544.1">
    <property type="nucleotide sequence ID" value="NZ_FWFJ01000011.1"/>
</dbReference>
<feature type="domain" description="RCK C-terminal" evidence="8">
    <location>
        <begin position="299"/>
        <end position="384"/>
    </location>
</feature>
<feature type="transmembrane region" description="Helical" evidence="7">
    <location>
        <begin position="569"/>
        <end position="589"/>
    </location>
</feature>
<name>A0A1X6Z2A6_9RHOB</name>
<dbReference type="PANTHER" id="PTHR43652:SF2">
    <property type="entry name" value="BASIC AMINO ACID ANTIPORTER YFCC-RELATED"/>
    <property type="match status" value="1"/>
</dbReference>
<organism evidence="9 10">
    <name type="scientific">Roseovarius gaetbuli</name>
    <dbReference type="NCBI Taxonomy" id="1356575"/>
    <lineage>
        <taxon>Bacteria</taxon>
        <taxon>Pseudomonadati</taxon>
        <taxon>Pseudomonadota</taxon>
        <taxon>Alphaproteobacteria</taxon>
        <taxon>Rhodobacterales</taxon>
        <taxon>Roseobacteraceae</taxon>
        <taxon>Roseovarius</taxon>
    </lineage>
</organism>
<dbReference type="InterPro" id="IPR006037">
    <property type="entry name" value="RCK_C"/>
</dbReference>
<keyword evidence="6 7" id="KW-0472">Membrane</keyword>
<evidence type="ECO:0000256" key="4">
    <source>
        <dbReference type="ARBA" id="ARBA00022737"/>
    </source>
</evidence>
<evidence type="ECO:0000256" key="5">
    <source>
        <dbReference type="ARBA" id="ARBA00022989"/>
    </source>
</evidence>
<feature type="transmembrane region" description="Helical" evidence="7">
    <location>
        <begin position="530"/>
        <end position="548"/>
    </location>
</feature>
<feature type="transmembrane region" description="Helical" evidence="7">
    <location>
        <begin position="28"/>
        <end position="44"/>
    </location>
</feature>
<dbReference type="InterPro" id="IPR036721">
    <property type="entry name" value="RCK_C_sf"/>
</dbReference>
<accession>A0A1X6Z2A6</accession>
<keyword evidence="2" id="KW-0813">Transport</keyword>
<keyword evidence="5 7" id="KW-1133">Transmembrane helix</keyword>
<evidence type="ECO:0000256" key="6">
    <source>
        <dbReference type="ARBA" id="ARBA00023136"/>
    </source>
</evidence>
<evidence type="ECO:0000259" key="8">
    <source>
        <dbReference type="PROSITE" id="PS51202"/>
    </source>
</evidence>
<dbReference type="PANTHER" id="PTHR43652">
    <property type="entry name" value="BASIC AMINO ACID ANTIPORTER YFCC-RELATED"/>
    <property type="match status" value="1"/>
</dbReference>
<dbReference type="PROSITE" id="PS51202">
    <property type="entry name" value="RCK_C"/>
    <property type="match status" value="2"/>
</dbReference>
<feature type="transmembrane region" description="Helical" evidence="7">
    <location>
        <begin position="51"/>
        <end position="71"/>
    </location>
</feature>
<keyword evidence="4" id="KW-0677">Repeat</keyword>
<protein>
    <submittedName>
        <fullName evidence="9">Citrate transporter</fullName>
    </submittedName>
</protein>
<feature type="domain" description="RCK C-terminal" evidence="8">
    <location>
        <begin position="207"/>
        <end position="292"/>
    </location>
</feature>
<dbReference type="GO" id="GO:0006813">
    <property type="term" value="P:potassium ion transport"/>
    <property type="evidence" value="ECO:0007669"/>
    <property type="project" value="InterPro"/>
</dbReference>
<feature type="transmembrane region" description="Helical" evidence="7">
    <location>
        <begin position="180"/>
        <end position="200"/>
    </location>
</feature>
<evidence type="ECO:0000256" key="2">
    <source>
        <dbReference type="ARBA" id="ARBA00022448"/>
    </source>
</evidence>
<keyword evidence="3 7" id="KW-0812">Transmembrane</keyword>
<feature type="transmembrane region" description="Helical" evidence="7">
    <location>
        <begin position="7"/>
        <end position="22"/>
    </location>
</feature>
<dbReference type="InterPro" id="IPR051679">
    <property type="entry name" value="DASS-Related_Transporters"/>
</dbReference>
<dbReference type="SUPFAM" id="SSF116726">
    <property type="entry name" value="TrkA C-terminal domain-like"/>
    <property type="match status" value="2"/>
</dbReference>
<evidence type="ECO:0000256" key="3">
    <source>
        <dbReference type="ARBA" id="ARBA00022692"/>
    </source>
</evidence>
<dbReference type="OrthoDB" id="9809303at2"/>
<comment type="subcellular location">
    <subcellularLocation>
        <location evidence="1">Membrane</location>
        <topology evidence="1">Multi-pass membrane protein</topology>
    </subcellularLocation>
</comment>
<proteinExistence type="predicted"/>
<dbReference type="GO" id="GO:0005886">
    <property type="term" value="C:plasma membrane"/>
    <property type="evidence" value="ECO:0007669"/>
    <property type="project" value="TreeGrafter"/>
</dbReference>
<feature type="transmembrane region" description="Helical" evidence="7">
    <location>
        <begin position="399"/>
        <end position="417"/>
    </location>
</feature>
<evidence type="ECO:0000256" key="1">
    <source>
        <dbReference type="ARBA" id="ARBA00004141"/>
    </source>
</evidence>
<feature type="transmembrane region" description="Helical" evidence="7">
    <location>
        <begin position="139"/>
        <end position="160"/>
    </location>
</feature>
<sequence length="591" mass="62127">MPSDQTLIFGIFAVLFVLLIWGRIRYDLVAFGALVLASGLGLVPKDEVFSGFGHAAVAIIALVLILSRGLVGSGAIEKLAARLLDAERPLPLHIAIMAVVGAGLSAVINNVAALAILMPLDIDTATKAKRAASQTLMPLSFATIFGGMITLIGTPPNIVIAAYRQDVLGAPFGMFDFTPVGLAVAIAGIAFVTLLGWRLLPTRKGALDQEAEFAKGRYIAELRVGDKSLEEATTVADLYPLADEHDLHILGLVRGGRRQPGFAARQEIRPGDFIVVEGEPKAIETFMGKGALEFSGSEKHSGGVASGGLILTEAIVPEGARIAGRTARGLSLLYQHSVTLLGVSRNGRQFLDRVRLLTIKPGDVLLLLGAPERSAAAASWLGVLPLKGRETQVVQRSKAGLSIAIFLAAIGAAVLGWVSLPVALSAAVVAFIASGLVSGREVYESIEWKVIVLLASLIPLAESFERSGGAELIASHILSLTEGFPAWVSLLMLMIVTMTLSDFLNNVATTLIAAPIAIGMASATGTNPDAWLMTVAVAASCAFLTPIGHKNNTIILGPGGYRFGDYWRMGLPLEILVIAVGLPTILIVWPL</sequence>
<dbReference type="CDD" id="cd01115">
    <property type="entry name" value="SLC13_permease"/>
    <property type="match status" value="1"/>
</dbReference>
<dbReference type="Pfam" id="PF02080">
    <property type="entry name" value="TrkA_C"/>
    <property type="match status" value="1"/>
</dbReference>
<feature type="transmembrane region" description="Helical" evidence="7">
    <location>
        <begin position="91"/>
        <end position="118"/>
    </location>
</feature>
<dbReference type="GO" id="GO:0008324">
    <property type="term" value="F:monoatomic cation transmembrane transporter activity"/>
    <property type="evidence" value="ECO:0007669"/>
    <property type="project" value="InterPro"/>
</dbReference>
<evidence type="ECO:0000256" key="7">
    <source>
        <dbReference type="SAM" id="Phobius"/>
    </source>
</evidence>
<dbReference type="Proteomes" id="UP000194012">
    <property type="component" value="Unassembled WGS sequence"/>
</dbReference>
<feature type="transmembrane region" description="Helical" evidence="7">
    <location>
        <begin position="473"/>
        <end position="496"/>
    </location>
</feature>
<dbReference type="AlphaFoldDB" id="A0A1X6Z2A6"/>